<reference evidence="5 6" key="1">
    <citation type="submission" date="2015-07" db="EMBL/GenBank/DDBJ databases">
        <title>A draft genome sequence of Mycobacterium wolinskyi.</title>
        <authorList>
            <person name="de Man T.J."/>
            <person name="Perry K.A."/>
            <person name="Coulliette A.D."/>
            <person name="Jensen B."/>
            <person name="Toney N.C."/>
            <person name="Limbago B.M."/>
            <person name="Noble-Wang J."/>
        </authorList>
    </citation>
    <scope>NUCLEOTIDE SEQUENCE [LARGE SCALE GENOMIC DNA]</scope>
    <source>
        <strain evidence="5 6">CDC_01</strain>
    </source>
</reference>
<sequence>MRPHRRSALLEQLMADPASPSQQAVLGELRRAILDGGVPPGTPIPLAEVAEVFGVSQIPVREALKTLIGEGLVAHRRNAGYSVALLTPAELREMYIVRETLESASLMVAVANASDADRAAAIAVNRLLEQAIADDDAAAYHRQSRQFHAALTRPSRMHRLLHMLEAAWNVTEPVQSMVHVGPADRAHLHADHREMLDAFLSEDPERLVAASEAHAARLNAVIATLPTDTGLLA</sequence>
<evidence type="ECO:0000259" key="4">
    <source>
        <dbReference type="PROSITE" id="PS50949"/>
    </source>
</evidence>
<dbReference type="SUPFAM" id="SSF48008">
    <property type="entry name" value="GntR ligand-binding domain-like"/>
    <property type="match status" value="1"/>
</dbReference>
<dbReference type="PANTHER" id="PTHR43537">
    <property type="entry name" value="TRANSCRIPTIONAL REGULATOR, GNTR FAMILY"/>
    <property type="match status" value="1"/>
</dbReference>
<dbReference type="InterPro" id="IPR011711">
    <property type="entry name" value="GntR_C"/>
</dbReference>
<dbReference type="InterPro" id="IPR036390">
    <property type="entry name" value="WH_DNA-bd_sf"/>
</dbReference>
<organism evidence="5 6">
    <name type="scientific">Mycolicibacterium wolinskyi</name>
    <dbReference type="NCBI Taxonomy" id="59750"/>
    <lineage>
        <taxon>Bacteria</taxon>
        <taxon>Bacillati</taxon>
        <taxon>Actinomycetota</taxon>
        <taxon>Actinomycetes</taxon>
        <taxon>Mycobacteriales</taxon>
        <taxon>Mycobacteriaceae</taxon>
        <taxon>Mycolicibacterium</taxon>
    </lineage>
</organism>
<feature type="domain" description="HTH gntR-type" evidence="4">
    <location>
        <begin position="19"/>
        <end position="86"/>
    </location>
</feature>
<dbReference type="AlphaFoldDB" id="A0A132PRB9"/>
<dbReference type="RefSeq" id="WP_067846951.1">
    <property type="nucleotide sequence ID" value="NZ_LGTW01000004.1"/>
</dbReference>
<keyword evidence="2" id="KW-0238">DNA-binding</keyword>
<dbReference type="PATRIC" id="fig|59750.3.peg.5507"/>
<dbReference type="InterPro" id="IPR008920">
    <property type="entry name" value="TF_FadR/GntR_C"/>
</dbReference>
<proteinExistence type="predicted"/>
<dbReference type="PROSITE" id="PS50949">
    <property type="entry name" value="HTH_GNTR"/>
    <property type="match status" value="1"/>
</dbReference>
<dbReference type="InterPro" id="IPR000524">
    <property type="entry name" value="Tscrpt_reg_HTH_GntR"/>
</dbReference>
<dbReference type="STRING" id="59750.AWC31_00170"/>
<dbReference type="PANTHER" id="PTHR43537:SF24">
    <property type="entry name" value="GLUCONATE OPERON TRANSCRIPTIONAL REPRESSOR"/>
    <property type="match status" value="1"/>
</dbReference>
<evidence type="ECO:0000256" key="2">
    <source>
        <dbReference type="ARBA" id="ARBA00023125"/>
    </source>
</evidence>
<keyword evidence="6" id="KW-1185">Reference proteome</keyword>
<dbReference type="SMART" id="SM00345">
    <property type="entry name" value="HTH_GNTR"/>
    <property type="match status" value="1"/>
</dbReference>
<dbReference type="InterPro" id="IPR036388">
    <property type="entry name" value="WH-like_DNA-bd_sf"/>
</dbReference>
<comment type="caution">
    <text evidence="5">The sequence shown here is derived from an EMBL/GenBank/DDBJ whole genome shotgun (WGS) entry which is preliminary data.</text>
</comment>
<dbReference type="Proteomes" id="UP000070612">
    <property type="component" value="Unassembled WGS sequence"/>
</dbReference>
<evidence type="ECO:0000313" key="6">
    <source>
        <dbReference type="Proteomes" id="UP000070612"/>
    </source>
</evidence>
<gene>
    <name evidence="5" type="ORF">AFM11_08280</name>
</gene>
<keyword evidence="3" id="KW-0804">Transcription</keyword>
<dbReference type="Pfam" id="PF00392">
    <property type="entry name" value="GntR"/>
    <property type="match status" value="1"/>
</dbReference>
<keyword evidence="1" id="KW-0805">Transcription regulation</keyword>
<evidence type="ECO:0000256" key="1">
    <source>
        <dbReference type="ARBA" id="ARBA00023015"/>
    </source>
</evidence>
<dbReference type="EMBL" id="LGTW01000004">
    <property type="protein sequence ID" value="KWX24845.1"/>
    <property type="molecule type" value="Genomic_DNA"/>
</dbReference>
<dbReference type="SUPFAM" id="SSF46785">
    <property type="entry name" value="Winged helix' DNA-binding domain"/>
    <property type="match status" value="1"/>
</dbReference>
<dbReference type="SMART" id="SM00895">
    <property type="entry name" value="FCD"/>
    <property type="match status" value="1"/>
</dbReference>
<evidence type="ECO:0000313" key="5">
    <source>
        <dbReference type="EMBL" id="KWX24845.1"/>
    </source>
</evidence>
<dbReference type="Gene3D" id="1.20.120.530">
    <property type="entry name" value="GntR ligand-binding domain-like"/>
    <property type="match status" value="1"/>
</dbReference>
<accession>A0A132PRB9</accession>
<dbReference type="CDD" id="cd07377">
    <property type="entry name" value="WHTH_GntR"/>
    <property type="match status" value="1"/>
</dbReference>
<protein>
    <submittedName>
        <fullName evidence="5">GntR family transcriptional regulator</fullName>
    </submittedName>
</protein>
<dbReference type="GO" id="GO:0003700">
    <property type="term" value="F:DNA-binding transcription factor activity"/>
    <property type="evidence" value="ECO:0007669"/>
    <property type="project" value="InterPro"/>
</dbReference>
<dbReference type="Pfam" id="PF07729">
    <property type="entry name" value="FCD"/>
    <property type="match status" value="1"/>
</dbReference>
<name>A0A132PRB9_9MYCO</name>
<evidence type="ECO:0000256" key="3">
    <source>
        <dbReference type="ARBA" id="ARBA00023163"/>
    </source>
</evidence>
<dbReference type="Gene3D" id="1.10.10.10">
    <property type="entry name" value="Winged helix-like DNA-binding domain superfamily/Winged helix DNA-binding domain"/>
    <property type="match status" value="1"/>
</dbReference>
<dbReference type="GO" id="GO:0003677">
    <property type="term" value="F:DNA binding"/>
    <property type="evidence" value="ECO:0007669"/>
    <property type="project" value="UniProtKB-KW"/>
</dbReference>